<keyword evidence="1" id="KW-0378">Hydrolase</keyword>
<accession>A0A6G5UWV4</accession>
<keyword evidence="1" id="KW-0496">Mitochondrion</keyword>
<dbReference type="RefSeq" id="YP_009826346.1">
    <property type="nucleotide sequence ID" value="NC_048477.1"/>
</dbReference>
<name>A0A6G5UWV4_HYPAT</name>
<proteinExistence type="predicted"/>
<gene>
    <name evidence="1" type="primary">GIY-YIG endonuclease</name>
</gene>
<organism evidence="1">
    <name type="scientific">Hypocrea atroviridis</name>
    <name type="common">Trichoderma atroviride</name>
    <dbReference type="NCBI Taxonomy" id="63577"/>
    <lineage>
        <taxon>Eukaryota</taxon>
        <taxon>Fungi</taxon>
        <taxon>Dikarya</taxon>
        <taxon>Ascomycota</taxon>
        <taxon>Pezizomycotina</taxon>
        <taxon>Sordariomycetes</taxon>
        <taxon>Hypocreomycetidae</taxon>
        <taxon>Hypocreales</taxon>
        <taxon>Hypocreaceae</taxon>
        <taxon>Trichoderma</taxon>
    </lineage>
</organism>
<geneLocation type="mitochondrion" evidence="1"/>
<dbReference type="AlphaFoldDB" id="A0A6G5UWV4"/>
<protein>
    <submittedName>
        <fullName evidence="1">GIY-YIG endonuclease</fullName>
    </submittedName>
</protein>
<dbReference type="GeneID" id="55288519"/>
<keyword evidence="1" id="KW-0255">Endonuclease</keyword>
<keyword evidence="1" id="KW-0540">Nuclease</keyword>
<dbReference type="GO" id="GO:0004519">
    <property type="term" value="F:endonuclease activity"/>
    <property type="evidence" value="ECO:0007669"/>
    <property type="project" value="UniProtKB-KW"/>
</dbReference>
<sequence length="114" mass="13539">MVFLLNIKLWLYDCFNKFWFHGLYLPVFIVRGSRVVSEVPTRIIFLIRWLPADCSKLYIFTEYIIYPSSIIVRSFQHIAIFKGRTKWFNNPPIVNKKTKPNENNITGVIFIDPP</sequence>
<reference evidence="1" key="1">
    <citation type="journal article" date="2020" name="Front. Microbiol.">
        <title>Complete Mitochondrial Genome of the Fungal Biocontrol Agent Trichoderma atroviride: Genomic Features, Comparative Analysis and Insight Into the Mitochondrial Evolution in Trichoderma.</title>
        <authorList>
            <person name="Kwak Y."/>
        </authorList>
    </citation>
    <scope>NUCLEOTIDE SEQUENCE</scope>
    <source>
        <strain evidence="1">ATCC 26799</strain>
    </source>
</reference>
<dbReference type="EMBL" id="MN125601">
    <property type="protein sequence ID" value="QEJ82008.1"/>
    <property type="molecule type" value="Genomic_DNA"/>
</dbReference>
<evidence type="ECO:0000313" key="1">
    <source>
        <dbReference type="EMBL" id="QEJ82008.1"/>
    </source>
</evidence>